<reference evidence="3 4" key="1">
    <citation type="journal article" date="2021" name="Elife">
        <title>Chloroplast acquisition without the gene transfer in kleptoplastic sea slugs, Plakobranchus ocellatus.</title>
        <authorList>
            <person name="Maeda T."/>
            <person name="Takahashi S."/>
            <person name="Yoshida T."/>
            <person name="Shimamura S."/>
            <person name="Takaki Y."/>
            <person name="Nagai Y."/>
            <person name="Toyoda A."/>
            <person name="Suzuki Y."/>
            <person name="Arimoto A."/>
            <person name="Ishii H."/>
            <person name="Satoh N."/>
            <person name="Nishiyama T."/>
            <person name="Hasebe M."/>
            <person name="Maruyama T."/>
            <person name="Minagawa J."/>
            <person name="Obokata J."/>
            <person name="Shigenobu S."/>
        </authorList>
    </citation>
    <scope>NUCLEOTIDE SEQUENCE [LARGE SCALE GENOMIC DNA]</scope>
</reference>
<evidence type="ECO:0000313" key="4">
    <source>
        <dbReference type="Proteomes" id="UP000735302"/>
    </source>
</evidence>
<keyword evidence="3" id="KW-0675">Receptor</keyword>
<evidence type="ECO:0000256" key="1">
    <source>
        <dbReference type="SAM" id="SignalP"/>
    </source>
</evidence>
<proteinExistence type="predicted"/>
<gene>
    <name evidence="3" type="ORF">PoB_003797600</name>
</gene>
<accession>A0AAV4AJW5</accession>
<keyword evidence="1" id="KW-0732">Signal</keyword>
<dbReference type="PANTHER" id="PTHR45710:SF26">
    <property type="entry name" value="RH26557P"/>
    <property type="match status" value="1"/>
</dbReference>
<dbReference type="SUPFAM" id="SSF56436">
    <property type="entry name" value="C-type lectin-like"/>
    <property type="match status" value="1"/>
</dbReference>
<dbReference type="InterPro" id="IPR016187">
    <property type="entry name" value="CTDL_fold"/>
</dbReference>
<keyword evidence="4" id="KW-1185">Reference proteome</keyword>
<organism evidence="3 4">
    <name type="scientific">Plakobranchus ocellatus</name>
    <dbReference type="NCBI Taxonomy" id="259542"/>
    <lineage>
        <taxon>Eukaryota</taxon>
        <taxon>Metazoa</taxon>
        <taxon>Spiralia</taxon>
        <taxon>Lophotrochozoa</taxon>
        <taxon>Mollusca</taxon>
        <taxon>Gastropoda</taxon>
        <taxon>Heterobranchia</taxon>
        <taxon>Euthyneura</taxon>
        <taxon>Panpulmonata</taxon>
        <taxon>Sacoglossa</taxon>
        <taxon>Placobranchoidea</taxon>
        <taxon>Plakobranchidae</taxon>
        <taxon>Plakobranchus</taxon>
    </lineage>
</organism>
<dbReference type="InterPro" id="IPR016186">
    <property type="entry name" value="C-type_lectin-like/link_sf"/>
</dbReference>
<dbReference type="InterPro" id="IPR050828">
    <property type="entry name" value="C-type_lectin/matrix_domain"/>
</dbReference>
<dbReference type="PANTHER" id="PTHR45710">
    <property type="entry name" value="C-TYPE LECTIN DOMAIN-CONTAINING PROTEIN 180"/>
    <property type="match status" value="1"/>
</dbReference>
<name>A0AAV4AJW5_9GAST</name>
<feature type="chain" id="PRO_5043921094" evidence="1">
    <location>
        <begin position="25"/>
        <end position="103"/>
    </location>
</feature>
<dbReference type="PROSITE" id="PS50041">
    <property type="entry name" value="C_TYPE_LECTIN_2"/>
    <property type="match status" value="1"/>
</dbReference>
<evidence type="ECO:0000313" key="3">
    <source>
        <dbReference type="EMBL" id="GFO11471.1"/>
    </source>
</evidence>
<dbReference type="InterPro" id="IPR001304">
    <property type="entry name" value="C-type_lectin-like"/>
</dbReference>
<dbReference type="Proteomes" id="UP000735302">
    <property type="component" value="Unassembled WGS sequence"/>
</dbReference>
<dbReference type="CDD" id="cd00037">
    <property type="entry name" value="CLECT"/>
    <property type="match status" value="1"/>
</dbReference>
<dbReference type="Pfam" id="PF00059">
    <property type="entry name" value="Lectin_C"/>
    <property type="match status" value="1"/>
</dbReference>
<comment type="caution">
    <text evidence="3">The sequence shown here is derived from an EMBL/GenBank/DDBJ whole genome shotgun (WGS) entry which is preliminary data.</text>
</comment>
<dbReference type="EMBL" id="BLXT01004318">
    <property type="protein sequence ID" value="GFO11471.1"/>
    <property type="molecule type" value="Genomic_DNA"/>
</dbReference>
<dbReference type="Gene3D" id="3.10.100.10">
    <property type="entry name" value="Mannose-Binding Protein A, subunit A"/>
    <property type="match status" value="1"/>
</dbReference>
<sequence>MATLRQCCLLIVPTIFFTTFFVRTKTSLSCEPGWTKTPSGETCVKAFVETRRPWNDARLVCQSAGGDLVTIRDDTKSNFIKDLEIPRNFWIGLHYTPAEDKWH</sequence>
<evidence type="ECO:0000259" key="2">
    <source>
        <dbReference type="PROSITE" id="PS50041"/>
    </source>
</evidence>
<dbReference type="AlphaFoldDB" id="A0AAV4AJW5"/>
<feature type="signal peptide" evidence="1">
    <location>
        <begin position="1"/>
        <end position="24"/>
    </location>
</feature>
<feature type="domain" description="C-type lectin" evidence="2">
    <location>
        <begin position="39"/>
        <end position="103"/>
    </location>
</feature>
<protein>
    <submittedName>
        <fullName evidence="3">Secretory phospholipase a2 receptor</fullName>
    </submittedName>
</protein>